<dbReference type="Gene3D" id="3.40.630.30">
    <property type="match status" value="1"/>
</dbReference>
<organism evidence="2 3">
    <name type="scientific">Fusarium venenatum</name>
    <dbReference type="NCBI Taxonomy" id="56646"/>
    <lineage>
        <taxon>Eukaryota</taxon>
        <taxon>Fungi</taxon>
        <taxon>Dikarya</taxon>
        <taxon>Ascomycota</taxon>
        <taxon>Pezizomycotina</taxon>
        <taxon>Sordariomycetes</taxon>
        <taxon>Hypocreomycetidae</taxon>
        <taxon>Hypocreales</taxon>
        <taxon>Nectriaceae</taxon>
        <taxon>Fusarium</taxon>
    </lineage>
</organism>
<dbReference type="InterPro" id="IPR052523">
    <property type="entry name" value="Trichothecene_AcTrans"/>
</dbReference>
<dbReference type="EMBL" id="LN649230">
    <property type="protein sequence ID" value="CEI63301.1"/>
    <property type="molecule type" value="Genomic_DNA"/>
</dbReference>
<accession>A0A2L2TD03</accession>
<sequence>METSNPTLKIVRISSFDQLDELIVLACDTFINDPLFSLVVPGRHEHPESFRGMWSMHLSKAYGEKGTVILASCREKGGERSEFLAFAVWRRHGTSDVAQCWQGDTWNKKLTRLGVMWSMFYQLILRKPAPGISLDDAVEVVSGLQEAEKLYPPERWRLCWLAVSPKCQRTGIGRRLVQWGLDRCEEEGVPAVLESSIPGKPLYENMGFREIGRARYDKGRRAQPVMLRPVEGTKKTA</sequence>
<dbReference type="GO" id="GO:0016747">
    <property type="term" value="F:acyltransferase activity, transferring groups other than amino-acyl groups"/>
    <property type="evidence" value="ECO:0007669"/>
    <property type="project" value="InterPro"/>
</dbReference>
<dbReference type="CDD" id="cd04301">
    <property type="entry name" value="NAT_SF"/>
    <property type="match status" value="1"/>
</dbReference>
<dbReference type="Proteomes" id="UP000245910">
    <property type="component" value="Chromosome II"/>
</dbReference>
<evidence type="ECO:0000313" key="3">
    <source>
        <dbReference type="Proteomes" id="UP000245910"/>
    </source>
</evidence>
<dbReference type="InterPro" id="IPR000182">
    <property type="entry name" value="GNAT_dom"/>
</dbReference>
<reference evidence="3" key="1">
    <citation type="submission" date="2014-10" db="EMBL/GenBank/DDBJ databases">
        <authorList>
            <person name="King R."/>
        </authorList>
    </citation>
    <scope>NUCLEOTIDE SEQUENCE [LARGE SCALE GENOMIC DNA]</scope>
    <source>
        <strain evidence="3">A3/5</strain>
    </source>
</reference>
<dbReference type="PROSITE" id="PS51186">
    <property type="entry name" value="GNAT"/>
    <property type="match status" value="1"/>
</dbReference>
<keyword evidence="3" id="KW-1185">Reference proteome</keyword>
<proteinExistence type="predicted"/>
<protein>
    <recommendedName>
        <fullName evidence="1">N-acetyltransferase domain-containing protein</fullName>
    </recommendedName>
</protein>
<dbReference type="PANTHER" id="PTHR42791">
    <property type="entry name" value="GNAT FAMILY ACETYLTRANSFERASE"/>
    <property type="match status" value="1"/>
</dbReference>
<dbReference type="PANTHER" id="PTHR42791:SF16">
    <property type="entry name" value="N-ACETYLTRANSFERASE DOMAIN-CONTAINING PROTEIN"/>
    <property type="match status" value="1"/>
</dbReference>
<name>A0A2L2TD03_9HYPO</name>
<dbReference type="AlphaFoldDB" id="A0A2L2TD03"/>
<dbReference type="STRING" id="56646.A0A2L2TD03"/>
<evidence type="ECO:0000313" key="2">
    <source>
        <dbReference type="EMBL" id="CEI63301.1"/>
    </source>
</evidence>
<feature type="domain" description="N-acetyltransferase" evidence="1">
    <location>
        <begin position="152"/>
        <end position="231"/>
    </location>
</feature>
<evidence type="ECO:0000259" key="1">
    <source>
        <dbReference type="PROSITE" id="PS51186"/>
    </source>
</evidence>
<dbReference type="OrthoDB" id="2115692at2759"/>
<dbReference type="Pfam" id="PF13673">
    <property type="entry name" value="Acetyltransf_10"/>
    <property type="match status" value="1"/>
</dbReference>
<dbReference type="SUPFAM" id="SSF55729">
    <property type="entry name" value="Acyl-CoA N-acyltransferases (Nat)"/>
    <property type="match status" value="1"/>
</dbReference>
<dbReference type="InterPro" id="IPR016181">
    <property type="entry name" value="Acyl_CoA_acyltransferase"/>
</dbReference>